<reference evidence="2 3" key="1">
    <citation type="submission" date="2021-01" db="EMBL/GenBank/DDBJ databases">
        <title>Whole genome shotgun sequence of Asanoa iriomotensis NBRC 100142.</title>
        <authorList>
            <person name="Komaki H."/>
            <person name="Tamura T."/>
        </authorList>
    </citation>
    <scope>NUCLEOTIDE SEQUENCE [LARGE SCALE GENOMIC DNA]</scope>
    <source>
        <strain evidence="2 3">NBRC 100142</strain>
    </source>
</reference>
<gene>
    <name evidence="2" type="ORF">Air01nite_37090</name>
</gene>
<keyword evidence="3" id="KW-1185">Reference proteome</keyword>
<evidence type="ECO:0000256" key="1">
    <source>
        <dbReference type="SAM" id="MobiDB-lite"/>
    </source>
</evidence>
<sequence length="59" mass="6728">MSENTDDDTDRPDPDHGSDGRTRRQPSNAGRRRAELPPAWQRVRANQGRHLNSHDPTEP</sequence>
<feature type="compositionally biased region" description="Acidic residues" evidence="1">
    <location>
        <begin position="1"/>
        <end position="10"/>
    </location>
</feature>
<feature type="region of interest" description="Disordered" evidence="1">
    <location>
        <begin position="1"/>
        <end position="59"/>
    </location>
</feature>
<organism evidence="2 3">
    <name type="scientific">Asanoa iriomotensis</name>
    <dbReference type="NCBI Taxonomy" id="234613"/>
    <lineage>
        <taxon>Bacteria</taxon>
        <taxon>Bacillati</taxon>
        <taxon>Actinomycetota</taxon>
        <taxon>Actinomycetes</taxon>
        <taxon>Micromonosporales</taxon>
        <taxon>Micromonosporaceae</taxon>
        <taxon>Asanoa</taxon>
    </lineage>
</organism>
<dbReference type="Proteomes" id="UP000624325">
    <property type="component" value="Unassembled WGS sequence"/>
</dbReference>
<accession>A0ABQ4C4D1</accession>
<proteinExistence type="predicted"/>
<name>A0ABQ4C4D1_9ACTN</name>
<evidence type="ECO:0000313" key="2">
    <source>
        <dbReference type="EMBL" id="GIF57614.1"/>
    </source>
</evidence>
<evidence type="ECO:0000313" key="3">
    <source>
        <dbReference type="Proteomes" id="UP000624325"/>
    </source>
</evidence>
<protein>
    <submittedName>
        <fullName evidence="2">Uncharacterized protein</fullName>
    </submittedName>
</protein>
<dbReference type="EMBL" id="BONC01000025">
    <property type="protein sequence ID" value="GIF57614.1"/>
    <property type="molecule type" value="Genomic_DNA"/>
</dbReference>
<dbReference type="RefSeq" id="WP_203703894.1">
    <property type="nucleotide sequence ID" value="NZ_BAAALU010000019.1"/>
</dbReference>
<comment type="caution">
    <text evidence="2">The sequence shown here is derived from an EMBL/GenBank/DDBJ whole genome shotgun (WGS) entry which is preliminary data.</text>
</comment>
<feature type="compositionally biased region" description="Basic and acidic residues" evidence="1">
    <location>
        <begin position="11"/>
        <end position="22"/>
    </location>
</feature>